<gene>
    <name evidence="1" type="primary">MED8</name>
    <name evidence="3" type="ORF">DFQ27_000393</name>
</gene>
<dbReference type="Pfam" id="PF10232">
    <property type="entry name" value="Med8"/>
    <property type="match status" value="1"/>
</dbReference>
<reference evidence="3" key="1">
    <citation type="journal article" date="2020" name="Fungal Divers.">
        <title>Resolving the Mortierellaceae phylogeny through synthesis of multi-gene phylogenetics and phylogenomics.</title>
        <authorList>
            <person name="Vandepol N."/>
            <person name="Liber J."/>
            <person name="Desiro A."/>
            <person name="Na H."/>
            <person name="Kennedy M."/>
            <person name="Barry K."/>
            <person name="Grigoriev I.V."/>
            <person name="Miller A.N."/>
            <person name="O'Donnell K."/>
            <person name="Stajich J.E."/>
            <person name="Bonito G."/>
        </authorList>
    </citation>
    <scope>NUCLEOTIDE SEQUENCE</scope>
    <source>
        <strain evidence="3">BC1065</strain>
    </source>
</reference>
<feature type="compositionally biased region" description="Acidic residues" evidence="2">
    <location>
        <begin position="373"/>
        <end position="392"/>
    </location>
</feature>
<dbReference type="EMBL" id="JAAAJB010000109">
    <property type="protein sequence ID" value="KAG0265742.1"/>
    <property type="molecule type" value="Genomic_DNA"/>
</dbReference>
<organism evidence="3 4">
    <name type="scientific">Actinomortierella ambigua</name>
    <dbReference type="NCBI Taxonomy" id="1343610"/>
    <lineage>
        <taxon>Eukaryota</taxon>
        <taxon>Fungi</taxon>
        <taxon>Fungi incertae sedis</taxon>
        <taxon>Mucoromycota</taxon>
        <taxon>Mortierellomycotina</taxon>
        <taxon>Mortierellomycetes</taxon>
        <taxon>Mortierellales</taxon>
        <taxon>Mortierellaceae</taxon>
        <taxon>Actinomortierella</taxon>
    </lineage>
</organism>
<evidence type="ECO:0000313" key="3">
    <source>
        <dbReference type="EMBL" id="KAG0265742.1"/>
    </source>
</evidence>
<dbReference type="GO" id="GO:0006357">
    <property type="term" value="P:regulation of transcription by RNA polymerase II"/>
    <property type="evidence" value="ECO:0007669"/>
    <property type="project" value="InterPro"/>
</dbReference>
<comment type="caution">
    <text evidence="3">The sequence shown here is derived from an EMBL/GenBank/DDBJ whole genome shotgun (WGS) entry which is preliminary data.</text>
</comment>
<evidence type="ECO:0000313" key="4">
    <source>
        <dbReference type="Proteomes" id="UP000807716"/>
    </source>
</evidence>
<proteinExistence type="inferred from homology"/>
<name>A0A9P6U9Q9_9FUNG</name>
<dbReference type="InterPro" id="IPR019364">
    <property type="entry name" value="Mediatior_Med8_fun/met"/>
</dbReference>
<accession>A0A9P6U9Q9</accession>
<dbReference type="Proteomes" id="UP000807716">
    <property type="component" value="Unassembled WGS sequence"/>
</dbReference>
<keyword evidence="1" id="KW-0010">Activator</keyword>
<comment type="function">
    <text evidence="1">Component of the Mediator complex, a coactivator involved in the regulated transcription of nearly all RNA polymerase II-dependent genes. Mediator functions as a bridge to convey information from gene-specific regulatory proteins to the basal RNA polymerase II transcription machinery. Mediator is recruited to promoters by direct interactions with regulatory proteins and serves as a scaffold for the assembly of a functional preinitiation complex with RNA polymerase II and the general transcription factors.</text>
</comment>
<dbReference type="OrthoDB" id="5568181at2759"/>
<feature type="compositionally biased region" description="Acidic residues" evidence="2">
    <location>
        <begin position="280"/>
        <end position="296"/>
    </location>
</feature>
<evidence type="ECO:0000256" key="1">
    <source>
        <dbReference type="RuleBase" id="RU364144"/>
    </source>
</evidence>
<dbReference type="AlphaFoldDB" id="A0A9P6U9Q9"/>
<protein>
    <recommendedName>
        <fullName evidence="1">Mediator of RNA polymerase II transcription subunit 8</fullName>
    </recommendedName>
    <alternativeName>
        <fullName evidence="1">Mediator complex subunit 8</fullName>
    </alternativeName>
</protein>
<dbReference type="Gene3D" id="1.20.58.1710">
    <property type="match status" value="1"/>
</dbReference>
<feature type="compositionally biased region" description="Acidic residues" evidence="2">
    <location>
        <begin position="320"/>
        <end position="343"/>
    </location>
</feature>
<feature type="region of interest" description="Disordered" evidence="2">
    <location>
        <begin position="218"/>
        <end position="392"/>
    </location>
</feature>
<keyword evidence="4" id="KW-1185">Reference proteome</keyword>
<keyword evidence="1" id="KW-0804">Transcription</keyword>
<feature type="compositionally biased region" description="Polar residues" evidence="2">
    <location>
        <begin position="353"/>
        <end position="370"/>
    </location>
</feature>
<evidence type="ECO:0000256" key="2">
    <source>
        <dbReference type="SAM" id="MobiDB-lite"/>
    </source>
</evidence>
<comment type="subunit">
    <text evidence="1">Component of the Mediator complex.</text>
</comment>
<dbReference type="GO" id="GO:0016592">
    <property type="term" value="C:mediator complex"/>
    <property type="evidence" value="ECO:0007669"/>
    <property type="project" value="InterPro"/>
</dbReference>
<comment type="subcellular location">
    <subcellularLocation>
        <location evidence="1">Nucleus</location>
    </subcellularLocation>
</comment>
<feature type="compositionally biased region" description="Acidic residues" evidence="2">
    <location>
        <begin position="226"/>
        <end position="247"/>
    </location>
</feature>
<comment type="similarity">
    <text evidence="1">Belongs to the Mediator complex subunit 8 family.</text>
</comment>
<keyword evidence="1" id="KW-0539">Nucleus</keyword>
<sequence>MSHMFRPEVNVAALENVRTRLVQLQESILYFLRSINPDAPSTVSWPDLHSKFNVLIAKYLQLTNILADPTNEGRPTPLKHYTVYPHETPLTDQQVQHLSVLLRTKLTPEVEKEDEERLREAHIPGLIQQIGHDERKTLAALRLNIAMHDAVCRKALEFFEEQRLEVMTRVRYESDDEQGSNNNIVTSAAMAEKDRFEGEMDFLSGKTDIVFRDEWSFGPTNAGFSSDDDDDDDGNDDEDDVDDGGNDEGDKKDDQGNDVQLGAPNNNLNRDSWLYNSASSDDDDDSDDDDHNDNDEDLAKASLPVFQRTPSRLGQHSWREEDDDEGEGEGDEEEGDDEDEMMEEVPAAPELEPTSSMQHAHSSEPQSSSHMDVEDDDGDEEDGDDDFDTVMV</sequence>
<keyword evidence="1" id="KW-0805">Transcription regulation</keyword>
<dbReference type="GO" id="GO:0003712">
    <property type="term" value="F:transcription coregulator activity"/>
    <property type="evidence" value="ECO:0007669"/>
    <property type="project" value="InterPro"/>
</dbReference>